<dbReference type="STRING" id="90262.A0A1X2IQ45"/>
<dbReference type="GO" id="GO:0031145">
    <property type="term" value="P:anaphase-promoting complex-dependent catabolic process"/>
    <property type="evidence" value="ECO:0007669"/>
    <property type="project" value="InterPro"/>
</dbReference>
<evidence type="ECO:0000313" key="11">
    <source>
        <dbReference type="EMBL" id="ORZ20423.1"/>
    </source>
</evidence>
<dbReference type="SUPFAM" id="SSF57850">
    <property type="entry name" value="RING/U-box"/>
    <property type="match status" value="1"/>
</dbReference>
<evidence type="ECO:0000259" key="10">
    <source>
        <dbReference type="PROSITE" id="PS50089"/>
    </source>
</evidence>
<evidence type="ECO:0000256" key="9">
    <source>
        <dbReference type="PROSITE-ProRule" id="PRU00175"/>
    </source>
</evidence>
<dbReference type="GO" id="GO:0005680">
    <property type="term" value="C:anaphase-promoting complex"/>
    <property type="evidence" value="ECO:0007669"/>
    <property type="project" value="EnsemblFungi"/>
</dbReference>
<dbReference type="InterPro" id="IPR051031">
    <property type="entry name" value="RING-box_E3_Ubiquitin_Ligase"/>
</dbReference>
<keyword evidence="12" id="KW-1185">Reference proteome</keyword>
<keyword evidence="5" id="KW-0498">Mitosis</keyword>
<evidence type="ECO:0000256" key="6">
    <source>
        <dbReference type="ARBA" id="ARBA00022786"/>
    </source>
</evidence>
<keyword evidence="6" id="KW-0833">Ubl conjugation pathway</keyword>
<dbReference type="AlphaFoldDB" id="A0A1X2IQ45"/>
<evidence type="ECO:0000256" key="4">
    <source>
        <dbReference type="ARBA" id="ARBA00022771"/>
    </source>
</evidence>
<evidence type="ECO:0000313" key="12">
    <source>
        <dbReference type="Proteomes" id="UP000193560"/>
    </source>
</evidence>
<sequence>MKVKIKSWTMAAYWTWDVKEDDLCGICHNAYDACCPQCSMPGDDCSLVWGQCSHVFHLHCIEQWLASQTNGGTCPMDRKTWSTVSAAT</sequence>
<protein>
    <recommendedName>
        <fullName evidence="1">Anaphase-promoting complex subunit 11</fullName>
    </recommendedName>
</protein>
<keyword evidence="7" id="KW-0862">Zinc</keyword>
<dbReference type="InterPro" id="IPR013083">
    <property type="entry name" value="Znf_RING/FYVE/PHD"/>
</dbReference>
<dbReference type="OrthoDB" id="1681166at2759"/>
<proteinExistence type="predicted"/>
<dbReference type="PANTHER" id="PTHR11210">
    <property type="entry name" value="RING BOX"/>
    <property type="match status" value="1"/>
</dbReference>
<keyword evidence="2" id="KW-0132">Cell division</keyword>
<accession>A0A1X2IQ45</accession>
<dbReference type="Gene3D" id="3.30.40.10">
    <property type="entry name" value="Zinc/RING finger domain, C3HC4 (zinc finger)"/>
    <property type="match status" value="1"/>
</dbReference>
<evidence type="ECO:0000256" key="2">
    <source>
        <dbReference type="ARBA" id="ARBA00022618"/>
    </source>
</evidence>
<keyword evidence="8" id="KW-0131">Cell cycle</keyword>
<dbReference type="PROSITE" id="PS50089">
    <property type="entry name" value="ZF_RING_2"/>
    <property type="match status" value="1"/>
</dbReference>
<dbReference type="CDD" id="cd16456">
    <property type="entry name" value="RING-H2_APC11"/>
    <property type="match status" value="1"/>
</dbReference>
<keyword evidence="4 9" id="KW-0863">Zinc-finger</keyword>
<dbReference type="Pfam" id="PF12861">
    <property type="entry name" value="zf-ANAPC11"/>
    <property type="match status" value="1"/>
</dbReference>
<name>A0A1X2IQ45_9FUNG</name>
<reference evidence="11 12" key="1">
    <citation type="submission" date="2016-07" db="EMBL/GenBank/DDBJ databases">
        <title>Pervasive Adenine N6-methylation of Active Genes in Fungi.</title>
        <authorList>
            <consortium name="DOE Joint Genome Institute"/>
            <person name="Mondo S.J."/>
            <person name="Dannebaum R.O."/>
            <person name="Kuo R.C."/>
            <person name="Labutti K."/>
            <person name="Haridas S."/>
            <person name="Kuo A."/>
            <person name="Salamov A."/>
            <person name="Ahrendt S.R."/>
            <person name="Lipzen A."/>
            <person name="Sullivan W."/>
            <person name="Andreopoulos W.B."/>
            <person name="Clum A."/>
            <person name="Lindquist E."/>
            <person name="Daum C."/>
            <person name="Ramamoorthy G.K."/>
            <person name="Gryganskyi A."/>
            <person name="Culley D."/>
            <person name="Magnuson J.K."/>
            <person name="James T.Y."/>
            <person name="O'Malley M.A."/>
            <person name="Stajich J.E."/>
            <person name="Spatafora J.W."/>
            <person name="Visel A."/>
            <person name="Grigoriev I.V."/>
        </authorList>
    </citation>
    <scope>NUCLEOTIDE SEQUENCE [LARGE SCALE GENOMIC DNA]</scope>
    <source>
        <strain evidence="11 12">NRRL 1336</strain>
    </source>
</reference>
<evidence type="ECO:0000256" key="7">
    <source>
        <dbReference type="ARBA" id="ARBA00022833"/>
    </source>
</evidence>
<organism evidence="11 12">
    <name type="scientific">Absidia repens</name>
    <dbReference type="NCBI Taxonomy" id="90262"/>
    <lineage>
        <taxon>Eukaryota</taxon>
        <taxon>Fungi</taxon>
        <taxon>Fungi incertae sedis</taxon>
        <taxon>Mucoromycota</taxon>
        <taxon>Mucoromycotina</taxon>
        <taxon>Mucoromycetes</taxon>
        <taxon>Mucorales</taxon>
        <taxon>Cunninghamellaceae</taxon>
        <taxon>Absidia</taxon>
    </lineage>
</organism>
<dbReference type="InterPro" id="IPR024991">
    <property type="entry name" value="RING-H2_APC11"/>
</dbReference>
<dbReference type="GO" id="GO:0051301">
    <property type="term" value="P:cell division"/>
    <property type="evidence" value="ECO:0007669"/>
    <property type="project" value="UniProtKB-KW"/>
</dbReference>
<gene>
    <name evidence="11" type="ORF">BCR42DRAFT_408734</name>
</gene>
<evidence type="ECO:0000256" key="8">
    <source>
        <dbReference type="ARBA" id="ARBA00023306"/>
    </source>
</evidence>
<dbReference type="EMBL" id="MCGE01000006">
    <property type="protein sequence ID" value="ORZ20423.1"/>
    <property type="molecule type" value="Genomic_DNA"/>
</dbReference>
<dbReference type="InterPro" id="IPR001841">
    <property type="entry name" value="Znf_RING"/>
</dbReference>
<comment type="caution">
    <text evidence="11">The sequence shown here is derived from an EMBL/GenBank/DDBJ whole genome shotgun (WGS) entry which is preliminary data.</text>
</comment>
<keyword evidence="3" id="KW-0479">Metal-binding</keyword>
<evidence type="ECO:0000256" key="1">
    <source>
        <dbReference type="ARBA" id="ARBA00013928"/>
    </source>
</evidence>
<evidence type="ECO:0000256" key="5">
    <source>
        <dbReference type="ARBA" id="ARBA00022776"/>
    </source>
</evidence>
<dbReference type="Proteomes" id="UP000193560">
    <property type="component" value="Unassembled WGS sequence"/>
</dbReference>
<dbReference type="GO" id="GO:0061630">
    <property type="term" value="F:ubiquitin protein ligase activity"/>
    <property type="evidence" value="ECO:0007669"/>
    <property type="project" value="InterPro"/>
</dbReference>
<feature type="domain" description="RING-type" evidence="10">
    <location>
        <begin position="35"/>
        <end position="78"/>
    </location>
</feature>
<dbReference type="GO" id="GO:0008270">
    <property type="term" value="F:zinc ion binding"/>
    <property type="evidence" value="ECO:0007669"/>
    <property type="project" value="UniProtKB-KW"/>
</dbReference>
<evidence type="ECO:0000256" key="3">
    <source>
        <dbReference type="ARBA" id="ARBA00022723"/>
    </source>
</evidence>
<dbReference type="GO" id="GO:0097602">
    <property type="term" value="F:cullin family protein binding"/>
    <property type="evidence" value="ECO:0007669"/>
    <property type="project" value="InterPro"/>
</dbReference>